<reference evidence="2" key="1">
    <citation type="submission" date="2016-07" db="EMBL/GenBank/DDBJ databases">
        <authorList>
            <person name="Bretaudeau A."/>
        </authorList>
    </citation>
    <scope>NUCLEOTIDE SEQUENCE</scope>
    <source>
        <strain evidence="2">Rice</strain>
        <tissue evidence="2">Whole body</tissue>
    </source>
</reference>
<dbReference type="AlphaFoldDB" id="A0A2H1VLT8"/>
<sequence length="118" mass="13024">MCATDGFPRTASVDGSVYTSDLPQLRMGAMVIYYACIIHINLPLESLYLLKTASKSVARYKCIAGYLGVRNIRVDEESRIGTIGKNGNWASGNLTHTTQALFHVGFLYWSVSGFFFMG</sequence>
<evidence type="ECO:0000256" key="1">
    <source>
        <dbReference type="SAM" id="Phobius"/>
    </source>
</evidence>
<protein>
    <submittedName>
        <fullName evidence="2">SFRICE_026991</fullName>
    </submittedName>
</protein>
<dbReference type="EMBL" id="ODYU01003250">
    <property type="protein sequence ID" value="SOQ41756.1"/>
    <property type="molecule type" value="Genomic_DNA"/>
</dbReference>
<evidence type="ECO:0000313" key="2">
    <source>
        <dbReference type="EMBL" id="SOQ41756.1"/>
    </source>
</evidence>
<keyword evidence="1" id="KW-1133">Transmembrane helix</keyword>
<gene>
    <name evidence="2" type="ORF">SFRICE_026991</name>
</gene>
<keyword evidence="1" id="KW-0812">Transmembrane</keyword>
<organism evidence="2">
    <name type="scientific">Spodoptera frugiperda</name>
    <name type="common">Fall armyworm</name>
    <dbReference type="NCBI Taxonomy" id="7108"/>
    <lineage>
        <taxon>Eukaryota</taxon>
        <taxon>Metazoa</taxon>
        <taxon>Ecdysozoa</taxon>
        <taxon>Arthropoda</taxon>
        <taxon>Hexapoda</taxon>
        <taxon>Insecta</taxon>
        <taxon>Pterygota</taxon>
        <taxon>Neoptera</taxon>
        <taxon>Endopterygota</taxon>
        <taxon>Lepidoptera</taxon>
        <taxon>Glossata</taxon>
        <taxon>Ditrysia</taxon>
        <taxon>Noctuoidea</taxon>
        <taxon>Noctuidae</taxon>
        <taxon>Amphipyrinae</taxon>
        <taxon>Spodoptera</taxon>
    </lineage>
</organism>
<accession>A0A2H1VLT8</accession>
<proteinExistence type="predicted"/>
<feature type="transmembrane region" description="Helical" evidence="1">
    <location>
        <begin position="31"/>
        <end position="50"/>
    </location>
</feature>
<name>A0A2H1VLT8_SPOFR</name>
<keyword evidence="1" id="KW-0472">Membrane</keyword>